<evidence type="ECO:0000256" key="5">
    <source>
        <dbReference type="PIRSR" id="PIRSR613078-1"/>
    </source>
</evidence>
<dbReference type="PROSITE" id="PS00175">
    <property type="entry name" value="PG_MUTASE"/>
    <property type="match status" value="1"/>
</dbReference>
<evidence type="ECO:0000256" key="6">
    <source>
        <dbReference type="PIRSR" id="PIRSR613078-2"/>
    </source>
</evidence>
<protein>
    <recommendedName>
        <fullName evidence="2">phosphoglycerate mutase (2,3-diphosphoglycerate-dependent)</fullName>
        <ecNumber evidence="2">5.4.2.11</ecNumber>
    </recommendedName>
</protein>
<reference evidence="8" key="1">
    <citation type="journal article" date="2021" name="PeerJ">
        <title>Extensive microbial diversity within the chicken gut microbiome revealed by metagenomics and culture.</title>
        <authorList>
            <person name="Gilroy R."/>
            <person name="Ravi A."/>
            <person name="Getino M."/>
            <person name="Pursley I."/>
            <person name="Horton D.L."/>
            <person name="Alikhan N.F."/>
            <person name="Baker D."/>
            <person name="Gharbi K."/>
            <person name="Hall N."/>
            <person name="Watson M."/>
            <person name="Adriaenssens E.M."/>
            <person name="Foster-Nyarko E."/>
            <person name="Jarju S."/>
            <person name="Secka A."/>
            <person name="Antonio M."/>
            <person name="Oren A."/>
            <person name="Chaudhuri R.R."/>
            <person name="La Ragione R."/>
            <person name="Hildebrand F."/>
            <person name="Pallen M.J."/>
        </authorList>
    </citation>
    <scope>NUCLEOTIDE SEQUENCE</scope>
    <source>
        <strain evidence="8">ChiSxjej3B15-1167</strain>
    </source>
</reference>
<keyword evidence="3" id="KW-0324">Glycolysis</keyword>
<feature type="active site" description="Proton donor/acceptor" evidence="5">
    <location>
        <position position="87"/>
    </location>
</feature>
<evidence type="ECO:0000313" key="8">
    <source>
        <dbReference type="EMBL" id="HIX72305.1"/>
    </source>
</evidence>
<comment type="caution">
    <text evidence="8">The sequence shown here is derived from an EMBL/GenBank/DDBJ whole genome shotgun (WGS) entry which is preliminary data.</text>
</comment>
<evidence type="ECO:0000313" key="9">
    <source>
        <dbReference type="Proteomes" id="UP000886805"/>
    </source>
</evidence>
<feature type="binding site" evidence="6">
    <location>
        <begin position="7"/>
        <end position="14"/>
    </location>
    <ligand>
        <name>substrate</name>
    </ligand>
</feature>
<evidence type="ECO:0000256" key="1">
    <source>
        <dbReference type="ARBA" id="ARBA00006717"/>
    </source>
</evidence>
<feature type="site" description="Transition state stabilizer" evidence="7">
    <location>
        <position position="156"/>
    </location>
</feature>
<sequence length="220" mass="25239">MRLYVIRHGETEWNAEGKMQGWADIPLNDRGRELARITGEALREVPFDLIISSPLQRARETAALVTGPSAAYYGREIPVIEDERIKEINWGSWEGHSNKRESAEGLFDQFYEDPLHYEGAPDGDSVRDVCARTADFLQDVIHNPEYEGKTILVSTHGCAMRALLNPLYENRMDFWQGHVPYNCAVNIVEAENGQARLVARDQIYYDKDRCFDNYKPSKEQ</sequence>
<gene>
    <name evidence="8" type="ORF">H9849_04720</name>
</gene>
<dbReference type="GO" id="GO:0004619">
    <property type="term" value="F:phosphoglycerate mutase activity"/>
    <property type="evidence" value="ECO:0007669"/>
    <property type="project" value="UniProtKB-EC"/>
</dbReference>
<dbReference type="CDD" id="cd07067">
    <property type="entry name" value="HP_PGM_like"/>
    <property type="match status" value="1"/>
</dbReference>
<dbReference type="EMBL" id="DXEQ01000130">
    <property type="protein sequence ID" value="HIX72305.1"/>
    <property type="molecule type" value="Genomic_DNA"/>
</dbReference>
<feature type="binding site" evidence="6">
    <location>
        <position position="99"/>
    </location>
    <ligand>
        <name>substrate</name>
    </ligand>
</feature>
<proteinExistence type="inferred from homology"/>
<dbReference type="GO" id="GO:0006096">
    <property type="term" value="P:glycolytic process"/>
    <property type="evidence" value="ECO:0007669"/>
    <property type="project" value="UniProtKB-KW"/>
</dbReference>
<evidence type="ECO:0000256" key="3">
    <source>
        <dbReference type="ARBA" id="ARBA00023152"/>
    </source>
</evidence>
<dbReference type="EC" id="5.4.2.11" evidence="2"/>
<evidence type="ECO:0000256" key="7">
    <source>
        <dbReference type="PIRSR" id="PIRSR613078-3"/>
    </source>
</evidence>
<dbReference type="InterPro" id="IPR029033">
    <property type="entry name" value="His_PPase_superfam"/>
</dbReference>
<dbReference type="InterPro" id="IPR005952">
    <property type="entry name" value="Phosphogly_mut1"/>
</dbReference>
<dbReference type="SMART" id="SM00855">
    <property type="entry name" value="PGAM"/>
    <property type="match status" value="1"/>
</dbReference>
<reference evidence="8" key="2">
    <citation type="submission" date="2021-04" db="EMBL/GenBank/DDBJ databases">
        <authorList>
            <person name="Gilroy R."/>
        </authorList>
    </citation>
    <scope>NUCLEOTIDE SEQUENCE</scope>
    <source>
        <strain evidence="8">ChiSxjej3B15-1167</strain>
    </source>
</reference>
<dbReference type="InterPro" id="IPR013078">
    <property type="entry name" value="His_Pase_superF_clade-1"/>
</dbReference>
<dbReference type="PANTHER" id="PTHR11931">
    <property type="entry name" value="PHOSPHOGLYCERATE MUTASE"/>
    <property type="match status" value="1"/>
</dbReference>
<feature type="active site" description="Tele-phosphohistidine intermediate" evidence="5">
    <location>
        <position position="8"/>
    </location>
</feature>
<dbReference type="SUPFAM" id="SSF53254">
    <property type="entry name" value="Phosphoglycerate mutase-like"/>
    <property type="match status" value="1"/>
</dbReference>
<organism evidence="8 9">
    <name type="scientific">Candidatus Anaerobutyricum stercoripullorum</name>
    <dbReference type="NCBI Taxonomy" id="2838456"/>
    <lineage>
        <taxon>Bacteria</taxon>
        <taxon>Bacillati</taxon>
        <taxon>Bacillota</taxon>
        <taxon>Clostridia</taxon>
        <taxon>Lachnospirales</taxon>
        <taxon>Lachnospiraceae</taxon>
        <taxon>Anaerobutyricum</taxon>
    </lineage>
</organism>
<dbReference type="Pfam" id="PF00300">
    <property type="entry name" value="His_Phos_1"/>
    <property type="match status" value="1"/>
</dbReference>
<name>A0A9D1X6C6_9FIRM</name>
<dbReference type="AlphaFoldDB" id="A0A9D1X6C6"/>
<evidence type="ECO:0000256" key="2">
    <source>
        <dbReference type="ARBA" id="ARBA00012028"/>
    </source>
</evidence>
<dbReference type="Proteomes" id="UP000886805">
    <property type="component" value="Unassembled WGS sequence"/>
</dbReference>
<feature type="binding site" evidence="6">
    <location>
        <position position="57"/>
    </location>
    <ligand>
        <name>substrate</name>
    </ligand>
</feature>
<keyword evidence="4" id="KW-0413">Isomerase</keyword>
<dbReference type="Gene3D" id="3.40.50.1240">
    <property type="entry name" value="Phosphoglycerate mutase-like"/>
    <property type="match status" value="1"/>
</dbReference>
<dbReference type="InterPro" id="IPR001345">
    <property type="entry name" value="PG/BPGM_mutase_AS"/>
</dbReference>
<accession>A0A9D1X6C6</accession>
<evidence type="ECO:0000256" key="4">
    <source>
        <dbReference type="ARBA" id="ARBA00023235"/>
    </source>
</evidence>
<comment type="similarity">
    <text evidence="1">Belongs to the phosphoglycerate mutase family. BPG-dependent PGAM subfamily.</text>
</comment>